<evidence type="ECO:0000313" key="1">
    <source>
        <dbReference type="EMBL" id="QQK07839.1"/>
    </source>
</evidence>
<gene>
    <name evidence="1" type="ORF">JFY71_11265</name>
</gene>
<organism evidence="1 2">
    <name type="scientific">Miniphocaeibacter halophilus</name>
    <dbReference type="NCBI Taxonomy" id="2931922"/>
    <lineage>
        <taxon>Bacteria</taxon>
        <taxon>Bacillati</taxon>
        <taxon>Bacillota</taxon>
        <taxon>Tissierellia</taxon>
        <taxon>Tissierellales</taxon>
        <taxon>Peptoniphilaceae</taxon>
        <taxon>Miniphocaeibacter</taxon>
    </lineage>
</organism>
<dbReference type="Proteomes" id="UP000595814">
    <property type="component" value="Chromosome"/>
</dbReference>
<proteinExistence type="predicted"/>
<evidence type="ECO:0000313" key="2">
    <source>
        <dbReference type="Proteomes" id="UP000595814"/>
    </source>
</evidence>
<sequence length="130" mass="15419">MDILENQLIRAVLMKDRDKTKELSESIFNKIAEDHTSFDFFKSYLIQFNGIFYWNTIKNIKDIEYTTAILNERNAFLLKISESTNIKSLKKVFFEMLDFYTASQNKLIYNCTNPLIKTILIYIYNNCGKK</sequence>
<reference evidence="1 2" key="1">
    <citation type="journal article" date="2022" name="Int. J. Syst. Evol. Microbiol.">
        <title>Miniphocaeibacter halophilus sp. nov., an ammonium-tolerant acetate-producing bacterium isolated from a biogas system.</title>
        <authorList>
            <person name="Schnurer A."/>
            <person name="Singh A."/>
            <person name="Bi S."/>
            <person name="Qiao W."/>
            <person name="Westerholm M."/>
        </authorList>
    </citation>
    <scope>NUCLEOTIDE SEQUENCE [LARGE SCALE GENOMIC DNA]</scope>
    <source>
        <strain evidence="1 2">AMB_01</strain>
    </source>
</reference>
<name>A0AC61MQG9_9FIRM</name>
<protein>
    <submittedName>
        <fullName evidence="1">Uncharacterized protein</fullName>
    </submittedName>
</protein>
<dbReference type="EMBL" id="CP066744">
    <property type="protein sequence ID" value="QQK07839.1"/>
    <property type="molecule type" value="Genomic_DNA"/>
</dbReference>
<keyword evidence="2" id="KW-1185">Reference proteome</keyword>
<accession>A0AC61MQG9</accession>